<feature type="compositionally biased region" description="Low complexity" evidence="1">
    <location>
        <begin position="12"/>
        <end position="22"/>
    </location>
</feature>
<accession>A0ABR3S665</accession>
<organism evidence="2 3">
    <name type="scientific">Paraconiothyrium brasiliense</name>
    <dbReference type="NCBI Taxonomy" id="300254"/>
    <lineage>
        <taxon>Eukaryota</taxon>
        <taxon>Fungi</taxon>
        <taxon>Dikarya</taxon>
        <taxon>Ascomycota</taxon>
        <taxon>Pezizomycotina</taxon>
        <taxon>Dothideomycetes</taxon>
        <taxon>Pleosporomycetidae</taxon>
        <taxon>Pleosporales</taxon>
        <taxon>Massarineae</taxon>
        <taxon>Didymosphaeriaceae</taxon>
        <taxon>Paraconiothyrium</taxon>
    </lineage>
</organism>
<feature type="compositionally biased region" description="Polar residues" evidence="1">
    <location>
        <begin position="23"/>
        <end position="41"/>
    </location>
</feature>
<proteinExistence type="predicted"/>
<evidence type="ECO:0000313" key="3">
    <source>
        <dbReference type="Proteomes" id="UP001521785"/>
    </source>
</evidence>
<evidence type="ECO:0000256" key="1">
    <source>
        <dbReference type="SAM" id="MobiDB-lite"/>
    </source>
</evidence>
<feature type="compositionally biased region" description="Polar residues" evidence="1">
    <location>
        <begin position="64"/>
        <end position="79"/>
    </location>
</feature>
<dbReference type="Proteomes" id="UP001521785">
    <property type="component" value="Unassembled WGS sequence"/>
</dbReference>
<feature type="compositionally biased region" description="Low complexity" evidence="1">
    <location>
        <begin position="223"/>
        <end position="234"/>
    </location>
</feature>
<sequence>MLKTRAPVIRRSSMTAASTTTSPKNPSASSMIVSAKTLQPTDQSRSGSSSEDQSNEAIKAIVTIQCTDSNKDALTTNNGLKRKRTAYDSDSSDRVPATKKTKTSSEPGVDDRDANNGLKRKRIACDRDSSDRVPATKKTKTSSKATTPPKKITRRKKPAVNPFRTDIRMGTSGTVAVGSGTVHVQKPKQSAPVKTPKTVPAVTAPEKPQPTADEKAEKEALEKLQAATSAASASKTEKASTVVDLGSARIPGLKRKLLTADRSVAKPRGAAAKFSAWKQKPEWRRDNDEIGDLIDDAYSSRKNVRPSKTTGMSAGAKKLLKVMKAGKRQEGRYINPANAYKRQREDEDAHIERVKKAAKRD</sequence>
<feature type="compositionally biased region" description="Basic and acidic residues" evidence="1">
    <location>
        <begin position="342"/>
        <end position="361"/>
    </location>
</feature>
<feature type="compositionally biased region" description="Low complexity" evidence="1">
    <location>
        <begin position="42"/>
        <end position="52"/>
    </location>
</feature>
<feature type="region of interest" description="Disordered" evidence="1">
    <location>
        <begin position="340"/>
        <end position="361"/>
    </location>
</feature>
<feature type="compositionally biased region" description="Basic and acidic residues" evidence="1">
    <location>
        <begin position="212"/>
        <end position="222"/>
    </location>
</feature>
<feature type="region of interest" description="Disordered" evidence="1">
    <location>
        <begin position="1"/>
        <end position="241"/>
    </location>
</feature>
<name>A0ABR3S665_9PLEO</name>
<keyword evidence="3" id="KW-1185">Reference proteome</keyword>
<dbReference type="EMBL" id="JAKJXO020000001">
    <property type="protein sequence ID" value="KAL1612165.1"/>
    <property type="molecule type" value="Genomic_DNA"/>
</dbReference>
<gene>
    <name evidence="2" type="ORF">SLS60_000389</name>
</gene>
<comment type="caution">
    <text evidence="2">The sequence shown here is derived from an EMBL/GenBank/DDBJ whole genome shotgun (WGS) entry which is preliminary data.</text>
</comment>
<feature type="compositionally biased region" description="Low complexity" evidence="1">
    <location>
        <begin position="170"/>
        <end position="184"/>
    </location>
</feature>
<evidence type="ECO:0000313" key="2">
    <source>
        <dbReference type="EMBL" id="KAL1612165.1"/>
    </source>
</evidence>
<protein>
    <submittedName>
        <fullName evidence="2">Uncharacterized protein</fullName>
    </submittedName>
</protein>
<reference evidence="2 3" key="1">
    <citation type="submission" date="2024-02" db="EMBL/GenBank/DDBJ databases">
        <title>De novo assembly and annotation of 12 fungi associated with fruit tree decline syndrome in Ontario, Canada.</title>
        <authorList>
            <person name="Sulman M."/>
            <person name="Ellouze W."/>
            <person name="Ilyukhin E."/>
        </authorList>
    </citation>
    <scope>NUCLEOTIDE SEQUENCE [LARGE SCALE GENOMIC DNA]</scope>
    <source>
        <strain evidence="2 3">M42-189</strain>
    </source>
</reference>